<sequence>MESFICPCICWDGAAQYDIDGFMSFLECFGLVSRIYLAAS</sequence>
<dbReference type="AlphaFoldDB" id="A0A0A9C7B8"/>
<evidence type="ECO:0000313" key="1">
    <source>
        <dbReference type="EMBL" id="JAD69305.1"/>
    </source>
</evidence>
<name>A0A0A9C7B8_ARUDO</name>
<proteinExistence type="predicted"/>
<accession>A0A0A9C7B8</accession>
<organism evidence="1">
    <name type="scientific">Arundo donax</name>
    <name type="common">Giant reed</name>
    <name type="synonym">Donax arundinaceus</name>
    <dbReference type="NCBI Taxonomy" id="35708"/>
    <lineage>
        <taxon>Eukaryota</taxon>
        <taxon>Viridiplantae</taxon>
        <taxon>Streptophyta</taxon>
        <taxon>Embryophyta</taxon>
        <taxon>Tracheophyta</taxon>
        <taxon>Spermatophyta</taxon>
        <taxon>Magnoliopsida</taxon>
        <taxon>Liliopsida</taxon>
        <taxon>Poales</taxon>
        <taxon>Poaceae</taxon>
        <taxon>PACMAD clade</taxon>
        <taxon>Arundinoideae</taxon>
        <taxon>Arundineae</taxon>
        <taxon>Arundo</taxon>
    </lineage>
</organism>
<reference evidence="1" key="2">
    <citation type="journal article" date="2015" name="Data Brief">
        <title>Shoot transcriptome of the giant reed, Arundo donax.</title>
        <authorList>
            <person name="Barrero R.A."/>
            <person name="Guerrero F.D."/>
            <person name="Moolhuijzen P."/>
            <person name="Goolsby J.A."/>
            <person name="Tidwell J."/>
            <person name="Bellgard S.E."/>
            <person name="Bellgard M.I."/>
        </authorList>
    </citation>
    <scope>NUCLEOTIDE SEQUENCE</scope>
    <source>
        <tissue evidence="1">Shoot tissue taken approximately 20 cm above the soil surface</tissue>
    </source>
</reference>
<reference evidence="1" key="1">
    <citation type="submission" date="2014-09" db="EMBL/GenBank/DDBJ databases">
        <authorList>
            <person name="Magalhaes I.L.F."/>
            <person name="Oliveira U."/>
            <person name="Santos F.R."/>
            <person name="Vidigal T.H.D.A."/>
            <person name="Brescovit A.D."/>
            <person name="Santos A.J."/>
        </authorList>
    </citation>
    <scope>NUCLEOTIDE SEQUENCE</scope>
    <source>
        <tissue evidence="1">Shoot tissue taken approximately 20 cm above the soil surface</tissue>
    </source>
</reference>
<protein>
    <submittedName>
        <fullName evidence="1">Uncharacterized protein</fullName>
    </submittedName>
</protein>
<dbReference type="EMBL" id="GBRH01228590">
    <property type="protein sequence ID" value="JAD69305.1"/>
    <property type="molecule type" value="Transcribed_RNA"/>
</dbReference>